<dbReference type="RefSeq" id="WP_423242353.1">
    <property type="nucleotide sequence ID" value="NZ_FQXV01000022.1"/>
</dbReference>
<feature type="non-terminal residue" evidence="2">
    <location>
        <position position="131"/>
    </location>
</feature>
<keyword evidence="3" id="KW-1185">Reference proteome</keyword>
<dbReference type="InterPro" id="IPR056083">
    <property type="entry name" value="DUF7666"/>
</dbReference>
<evidence type="ECO:0000259" key="1">
    <source>
        <dbReference type="Pfam" id="PF24703"/>
    </source>
</evidence>
<evidence type="ECO:0000313" key="3">
    <source>
        <dbReference type="Proteomes" id="UP000183995"/>
    </source>
</evidence>
<dbReference type="AlphaFoldDB" id="A0A1M5ZHT4"/>
<dbReference type="EMBL" id="FQXV01000022">
    <property type="protein sequence ID" value="SHI23790.1"/>
    <property type="molecule type" value="Genomic_DNA"/>
</dbReference>
<accession>A0A1M5ZHT4</accession>
<organism evidence="2 3">
    <name type="scientific">Sporobacter termitidis DSM 10068</name>
    <dbReference type="NCBI Taxonomy" id="1123282"/>
    <lineage>
        <taxon>Bacteria</taxon>
        <taxon>Bacillati</taxon>
        <taxon>Bacillota</taxon>
        <taxon>Clostridia</taxon>
        <taxon>Eubacteriales</taxon>
        <taxon>Oscillospiraceae</taxon>
        <taxon>Sporobacter</taxon>
    </lineage>
</organism>
<evidence type="ECO:0000313" key="2">
    <source>
        <dbReference type="EMBL" id="SHI23790.1"/>
    </source>
</evidence>
<dbReference type="Pfam" id="PF24703">
    <property type="entry name" value="DUF7666"/>
    <property type="match status" value="1"/>
</dbReference>
<feature type="domain" description="DUF7666" evidence="1">
    <location>
        <begin position="1"/>
        <end position="92"/>
    </location>
</feature>
<dbReference type="STRING" id="1123282.SAMN02745823_03764"/>
<sequence>MKTYKGFDKNMQCRGFQYEPGKTYEEPTANLCRAGFHACESPLDVFNYYPPATSRYAEVALDDVSDKRDDDTKRVGKKITVGAEIGIPGLVKAHIEYVKVHTTFEHTDPKQATAGNYGAATAGYSGAATAG</sequence>
<dbReference type="Proteomes" id="UP000183995">
    <property type="component" value="Unassembled WGS sequence"/>
</dbReference>
<protein>
    <recommendedName>
        <fullName evidence="1">DUF7666 domain-containing protein</fullName>
    </recommendedName>
</protein>
<proteinExistence type="predicted"/>
<gene>
    <name evidence="2" type="ORF">SAMN02745823_03764</name>
</gene>
<name>A0A1M5ZHT4_9FIRM</name>
<reference evidence="2 3" key="1">
    <citation type="submission" date="2016-11" db="EMBL/GenBank/DDBJ databases">
        <authorList>
            <person name="Jaros S."/>
            <person name="Januszkiewicz K."/>
            <person name="Wedrychowicz H."/>
        </authorList>
    </citation>
    <scope>NUCLEOTIDE SEQUENCE [LARGE SCALE GENOMIC DNA]</scope>
    <source>
        <strain evidence="2 3">DSM 10068</strain>
    </source>
</reference>